<name>A0A2K1JZU7_PHYPA</name>
<evidence type="ECO:0000313" key="3">
    <source>
        <dbReference type="Proteomes" id="UP000006727"/>
    </source>
</evidence>
<keyword evidence="3" id="KW-1185">Reference proteome</keyword>
<reference evidence="1 3" key="1">
    <citation type="journal article" date="2008" name="Science">
        <title>The Physcomitrella genome reveals evolutionary insights into the conquest of land by plants.</title>
        <authorList>
            <person name="Rensing S."/>
            <person name="Lang D."/>
            <person name="Zimmer A."/>
            <person name="Terry A."/>
            <person name="Salamov A."/>
            <person name="Shapiro H."/>
            <person name="Nishiyama T."/>
            <person name="Perroud P.-F."/>
            <person name="Lindquist E."/>
            <person name="Kamisugi Y."/>
            <person name="Tanahashi T."/>
            <person name="Sakakibara K."/>
            <person name="Fujita T."/>
            <person name="Oishi K."/>
            <person name="Shin-I T."/>
            <person name="Kuroki Y."/>
            <person name="Toyoda A."/>
            <person name="Suzuki Y."/>
            <person name="Hashimoto A."/>
            <person name="Yamaguchi K."/>
            <person name="Sugano A."/>
            <person name="Kohara Y."/>
            <person name="Fujiyama A."/>
            <person name="Anterola A."/>
            <person name="Aoki S."/>
            <person name="Ashton N."/>
            <person name="Barbazuk W.B."/>
            <person name="Barker E."/>
            <person name="Bennetzen J."/>
            <person name="Bezanilla M."/>
            <person name="Blankenship R."/>
            <person name="Cho S.H."/>
            <person name="Dutcher S."/>
            <person name="Estelle M."/>
            <person name="Fawcett J.A."/>
            <person name="Gundlach H."/>
            <person name="Hanada K."/>
            <person name="Heyl A."/>
            <person name="Hicks K.A."/>
            <person name="Hugh J."/>
            <person name="Lohr M."/>
            <person name="Mayer K."/>
            <person name="Melkozernov A."/>
            <person name="Murata T."/>
            <person name="Nelson D."/>
            <person name="Pils B."/>
            <person name="Prigge M."/>
            <person name="Reiss B."/>
            <person name="Renner T."/>
            <person name="Rombauts S."/>
            <person name="Rushton P."/>
            <person name="Sanderfoot A."/>
            <person name="Schween G."/>
            <person name="Shiu S.-H."/>
            <person name="Stueber K."/>
            <person name="Theodoulou F.L."/>
            <person name="Tu H."/>
            <person name="Van de Peer Y."/>
            <person name="Verrier P.J."/>
            <person name="Waters E."/>
            <person name="Wood A."/>
            <person name="Yang L."/>
            <person name="Cove D."/>
            <person name="Cuming A."/>
            <person name="Hasebe M."/>
            <person name="Lucas S."/>
            <person name="Mishler D.B."/>
            <person name="Reski R."/>
            <person name="Grigoriev I."/>
            <person name="Quatrano R.S."/>
            <person name="Boore J.L."/>
        </authorList>
    </citation>
    <scope>NUCLEOTIDE SEQUENCE [LARGE SCALE GENOMIC DNA]</scope>
    <source>
        <strain evidence="2 3">cv. Gransden 2004</strain>
    </source>
</reference>
<evidence type="ECO:0000313" key="2">
    <source>
        <dbReference type="EnsemblPlants" id="Pp3c10_20700V3.1"/>
    </source>
</evidence>
<dbReference type="InParanoid" id="A0A2K1JZU7"/>
<proteinExistence type="predicted"/>
<accession>A0A2K1JZU7</accession>
<dbReference type="EnsemblPlants" id="Pp3c10_20700V3.1">
    <property type="protein sequence ID" value="Pp3c10_20700V3.1"/>
    <property type="gene ID" value="Pp3c10_20700"/>
</dbReference>
<dbReference type="Proteomes" id="UP000006727">
    <property type="component" value="Chromosome 10"/>
</dbReference>
<protein>
    <submittedName>
        <fullName evidence="1 2">Uncharacterized protein</fullName>
    </submittedName>
</protein>
<gene>
    <name evidence="1" type="ORF">PHYPA_014171</name>
</gene>
<organism evidence="1">
    <name type="scientific">Physcomitrium patens</name>
    <name type="common">Spreading-leaved earth moss</name>
    <name type="synonym">Physcomitrella patens</name>
    <dbReference type="NCBI Taxonomy" id="3218"/>
    <lineage>
        <taxon>Eukaryota</taxon>
        <taxon>Viridiplantae</taxon>
        <taxon>Streptophyta</taxon>
        <taxon>Embryophyta</taxon>
        <taxon>Bryophyta</taxon>
        <taxon>Bryophytina</taxon>
        <taxon>Bryopsida</taxon>
        <taxon>Funariidae</taxon>
        <taxon>Funariales</taxon>
        <taxon>Funariaceae</taxon>
        <taxon>Physcomitrium</taxon>
    </lineage>
</organism>
<dbReference type="EMBL" id="ABEU02000010">
    <property type="protein sequence ID" value="PNR47051.1"/>
    <property type="molecule type" value="Genomic_DNA"/>
</dbReference>
<evidence type="ECO:0000313" key="1">
    <source>
        <dbReference type="EMBL" id="PNR47051.1"/>
    </source>
</evidence>
<dbReference type="Gramene" id="Pp3c10_20700V3.1">
    <property type="protein sequence ID" value="Pp3c10_20700V3.1"/>
    <property type="gene ID" value="Pp3c10_20700"/>
</dbReference>
<sequence length="121" mass="13301">MGPRRKTPRHMWPCAVADMEGELGISLTELLQGKMHKHNEKRVCASDALRQLLCATIKMISTALLSHCEVIDRGSFCLPISICIAFVTGKPIQSTSSGSAICSVRLCDQRLSPKTLIYIQS</sequence>
<reference evidence="2" key="3">
    <citation type="submission" date="2020-12" db="UniProtKB">
        <authorList>
            <consortium name="EnsemblPlants"/>
        </authorList>
    </citation>
    <scope>IDENTIFICATION</scope>
</reference>
<reference evidence="1 3" key="2">
    <citation type="journal article" date="2018" name="Plant J.">
        <title>The Physcomitrella patens chromosome-scale assembly reveals moss genome structure and evolution.</title>
        <authorList>
            <person name="Lang D."/>
            <person name="Ullrich K.K."/>
            <person name="Murat F."/>
            <person name="Fuchs J."/>
            <person name="Jenkins J."/>
            <person name="Haas F.B."/>
            <person name="Piednoel M."/>
            <person name="Gundlach H."/>
            <person name="Van Bel M."/>
            <person name="Meyberg R."/>
            <person name="Vives C."/>
            <person name="Morata J."/>
            <person name="Symeonidi A."/>
            <person name="Hiss M."/>
            <person name="Muchero W."/>
            <person name="Kamisugi Y."/>
            <person name="Saleh O."/>
            <person name="Blanc G."/>
            <person name="Decker E.L."/>
            <person name="van Gessel N."/>
            <person name="Grimwood J."/>
            <person name="Hayes R.D."/>
            <person name="Graham S.W."/>
            <person name="Gunter L.E."/>
            <person name="McDaniel S.F."/>
            <person name="Hoernstein S.N.W."/>
            <person name="Larsson A."/>
            <person name="Li F.W."/>
            <person name="Perroud P.F."/>
            <person name="Phillips J."/>
            <person name="Ranjan P."/>
            <person name="Rokshar D.S."/>
            <person name="Rothfels C.J."/>
            <person name="Schneider L."/>
            <person name="Shu S."/>
            <person name="Stevenson D.W."/>
            <person name="Thummler F."/>
            <person name="Tillich M."/>
            <person name="Villarreal Aguilar J.C."/>
            <person name="Widiez T."/>
            <person name="Wong G.K."/>
            <person name="Wymore A."/>
            <person name="Zhang Y."/>
            <person name="Zimmer A.D."/>
            <person name="Quatrano R.S."/>
            <person name="Mayer K.F.X."/>
            <person name="Goodstein D."/>
            <person name="Casacuberta J.M."/>
            <person name="Vandepoele K."/>
            <person name="Reski R."/>
            <person name="Cuming A.C."/>
            <person name="Tuskan G.A."/>
            <person name="Maumus F."/>
            <person name="Salse J."/>
            <person name="Schmutz J."/>
            <person name="Rensing S.A."/>
        </authorList>
    </citation>
    <scope>NUCLEOTIDE SEQUENCE [LARGE SCALE GENOMIC DNA]</scope>
    <source>
        <strain evidence="2 3">cv. Gransden 2004</strain>
    </source>
</reference>
<dbReference type="AlphaFoldDB" id="A0A2K1JZU7"/>